<name>A0A0A9B1G8_ARUDO</name>
<reference evidence="1" key="1">
    <citation type="submission" date="2014-09" db="EMBL/GenBank/DDBJ databases">
        <authorList>
            <person name="Magalhaes I.L.F."/>
            <person name="Oliveira U."/>
            <person name="Santos F.R."/>
            <person name="Vidigal T.H.D.A."/>
            <person name="Brescovit A.D."/>
            <person name="Santos A.J."/>
        </authorList>
    </citation>
    <scope>NUCLEOTIDE SEQUENCE</scope>
    <source>
        <tissue evidence="1">Shoot tissue taken approximately 20 cm above the soil surface</tissue>
    </source>
</reference>
<accession>A0A0A9B1G8</accession>
<reference evidence="1" key="2">
    <citation type="journal article" date="2015" name="Data Brief">
        <title>Shoot transcriptome of the giant reed, Arundo donax.</title>
        <authorList>
            <person name="Barrero R.A."/>
            <person name="Guerrero F.D."/>
            <person name="Moolhuijzen P."/>
            <person name="Goolsby J.A."/>
            <person name="Tidwell J."/>
            <person name="Bellgard S.E."/>
            <person name="Bellgard M.I."/>
        </authorList>
    </citation>
    <scope>NUCLEOTIDE SEQUENCE</scope>
    <source>
        <tissue evidence="1">Shoot tissue taken approximately 20 cm above the soil surface</tissue>
    </source>
</reference>
<evidence type="ECO:0000313" key="1">
    <source>
        <dbReference type="EMBL" id="JAD53137.1"/>
    </source>
</evidence>
<dbReference type="EMBL" id="GBRH01244758">
    <property type="protein sequence ID" value="JAD53137.1"/>
    <property type="molecule type" value="Transcribed_RNA"/>
</dbReference>
<dbReference type="AlphaFoldDB" id="A0A0A9B1G8"/>
<organism evidence="1">
    <name type="scientific">Arundo donax</name>
    <name type="common">Giant reed</name>
    <name type="synonym">Donax arundinaceus</name>
    <dbReference type="NCBI Taxonomy" id="35708"/>
    <lineage>
        <taxon>Eukaryota</taxon>
        <taxon>Viridiplantae</taxon>
        <taxon>Streptophyta</taxon>
        <taxon>Embryophyta</taxon>
        <taxon>Tracheophyta</taxon>
        <taxon>Spermatophyta</taxon>
        <taxon>Magnoliopsida</taxon>
        <taxon>Liliopsida</taxon>
        <taxon>Poales</taxon>
        <taxon>Poaceae</taxon>
        <taxon>PACMAD clade</taxon>
        <taxon>Arundinoideae</taxon>
        <taxon>Arundineae</taxon>
        <taxon>Arundo</taxon>
    </lineage>
</organism>
<sequence>MHLHQIRIQEKTTSIIHAVGGEESRLSWGNRDAQVVEAAPPFLAGPRHRDKLLG</sequence>
<protein>
    <submittedName>
        <fullName evidence="1">Uncharacterized protein</fullName>
    </submittedName>
</protein>
<proteinExistence type="predicted"/>